<dbReference type="Gene3D" id="3.40.50.720">
    <property type="entry name" value="NAD(P)-binding Rossmann-like Domain"/>
    <property type="match status" value="1"/>
</dbReference>
<dbReference type="PANTHER" id="PTHR15020:SF50">
    <property type="entry name" value="UPF0659 PROTEIN YMR090W"/>
    <property type="match status" value="1"/>
</dbReference>
<gene>
    <name evidence="2" type="ORF">C7K25_03880</name>
</gene>
<dbReference type="InterPro" id="IPR036291">
    <property type="entry name" value="NAD(P)-bd_dom_sf"/>
</dbReference>
<feature type="domain" description="NAD(P)-binding" evidence="1">
    <location>
        <begin position="11"/>
        <end position="206"/>
    </location>
</feature>
<sequence>MTDSKRVVIIGGHGKVALLAAPKLKDAGYEVYSIVRNPDHADDVEAVGANPVVLDIESADTATLAGAFAGADAVVFSAGAGGGNPARTNAVDYEAAVRSMDAAAQAGVTRYVIVSYASVGDDLDRLDPSDSFYPYAKAKHGADAYLRKSGLDYTILGPGMLTLEPSTGKVVIADEHANIDGRKPAAGETDTPRELVADVITHVVANNAAIDQTVNFYQGETPIAEAIR</sequence>
<protein>
    <submittedName>
        <fullName evidence="2">SDR family NAD(P)-dependent oxidoreductase</fullName>
    </submittedName>
</protein>
<comment type="caution">
    <text evidence="2">The sequence shown here is derived from an EMBL/GenBank/DDBJ whole genome shotgun (WGS) entry which is preliminary data.</text>
</comment>
<name>A0ABT7C5N5_9MICO</name>
<dbReference type="SUPFAM" id="SSF51735">
    <property type="entry name" value="NAD(P)-binding Rossmann-fold domains"/>
    <property type="match status" value="1"/>
</dbReference>
<dbReference type="RefSeq" id="WP_026936201.1">
    <property type="nucleotide sequence ID" value="NZ_CP028426.1"/>
</dbReference>
<keyword evidence="3" id="KW-1185">Reference proteome</keyword>
<reference evidence="2" key="2">
    <citation type="journal article" date="2022" name="Sci. Rep.">
        <title>In silico prediction of the enzymes involved in the degradation of the herbicide molinate by Gulosibacter molinativorax ON4T.</title>
        <authorList>
            <person name="Lopes A.R."/>
            <person name="Bunin E."/>
            <person name="Viana A.T."/>
            <person name="Froufe H."/>
            <person name="Munoz-Merida A."/>
            <person name="Pinho D."/>
            <person name="Figueiredo J."/>
            <person name="Barroso C."/>
            <person name="Vaz-Moreira I."/>
            <person name="Bellanger X."/>
            <person name="Egas C."/>
            <person name="Nunes O.C."/>
        </authorList>
    </citation>
    <scope>NUCLEOTIDE SEQUENCE</scope>
    <source>
        <strain evidence="2">ON4</strain>
    </source>
</reference>
<evidence type="ECO:0000313" key="3">
    <source>
        <dbReference type="Proteomes" id="UP001170379"/>
    </source>
</evidence>
<evidence type="ECO:0000313" key="2">
    <source>
        <dbReference type="EMBL" id="MDJ1370517.1"/>
    </source>
</evidence>
<evidence type="ECO:0000259" key="1">
    <source>
        <dbReference type="Pfam" id="PF13460"/>
    </source>
</evidence>
<proteinExistence type="predicted"/>
<dbReference type="CDD" id="cd05243">
    <property type="entry name" value="SDR_a5"/>
    <property type="match status" value="1"/>
</dbReference>
<accession>A0ABT7C5N5</accession>
<dbReference type="EMBL" id="PXVD01000005">
    <property type="protein sequence ID" value="MDJ1370517.1"/>
    <property type="molecule type" value="Genomic_DNA"/>
</dbReference>
<dbReference type="Pfam" id="PF13460">
    <property type="entry name" value="NAD_binding_10"/>
    <property type="match status" value="1"/>
</dbReference>
<organism evidence="2 3">
    <name type="scientific">Gulosibacter molinativorax</name>
    <dbReference type="NCBI Taxonomy" id="256821"/>
    <lineage>
        <taxon>Bacteria</taxon>
        <taxon>Bacillati</taxon>
        <taxon>Actinomycetota</taxon>
        <taxon>Actinomycetes</taxon>
        <taxon>Micrococcales</taxon>
        <taxon>Microbacteriaceae</taxon>
        <taxon>Gulosibacter</taxon>
    </lineage>
</organism>
<dbReference type="InterPro" id="IPR016040">
    <property type="entry name" value="NAD(P)-bd_dom"/>
</dbReference>
<dbReference type="PANTHER" id="PTHR15020">
    <property type="entry name" value="FLAVIN REDUCTASE-RELATED"/>
    <property type="match status" value="1"/>
</dbReference>
<dbReference type="Proteomes" id="UP001170379">
    <property type="component" value="Unassembled WGS sequence"/>
</dbReference>
<reference evidence="2" key="1">
    <citation type="submission" date="2018-03" db="EMBL/GenBank/DDBJ databases">
        <authorList>
            <person name="Nunes O.C."/>
            <person name="Lopes A.R."/>
            <person name="Froufe H."/>
            <person name="Munoz-Merida A."/>
            <person name="Barroso C."/>
            <person name="Egas C."/>
        </authorList>
    </citation>
    <scope>NUCLEOTIDE SEQUENCE</scope>
    <source>
        <strain evidence="2">ON4</strain>
    </source>
</reference>